<dbReference type="SMART" id="SM00086">
    <property type="entry name" value="PAC"/>
    <property type="match status" value="9"/>
</dbReference>
<dbReference type="Gene3D" id="3.30.565.10">
    <property type="entry name" value="Histidine kinase-like ATPase, C-terminal domain"/>
    <property type="match status" value="1"/>
</dbReference>
<dbReference type="InterPro" id="IPR013655">
    <property type="entry name" value="PAS_fold_3"/>
</dbReference>
<dbReference type="InterPro" id="IPR000014">
    <property type="entry name" value="PAS"/>
</dbReference>
<evidence type="ECO:0000256" key="4">
    <source>
        <dbReference type="ARBA" id="ARBA00022679"/>
    </source>
</evidence>
<dbReference type="InterPro" id="IPR013767">
    <property type="entry name" value="PAS_fold"/>
</dbReference>
<dbReference type="FunFam" id="3.30.565.10:FF:000006">
    <property type="entry name" value="Sensor histidine kinase WalK"/>
    <property type="match status" value="1"/>
</dbReference>
<organism evidence="9 10">
    <name type="scientific">Marivirga salinarum</name>
    <dbReference type="NCBI Taxonomy" id="3059078"/>
    <lineage>
        <taxon>Bacteria</taxon>
        <taxon>Pseudomonadati</taxon>
        <taxon>Bacteroidota</taxon>
        <taxon>Cytophagia</taxon>
        <taxon>Cytophagales</taxon>
        <taxon>Marivirgaceae</taxon>
        <taxon>Marivirga</taxon>
    </lineage>
</organism>
<dbReference type="SUPFAM" id="SSF55785">
    <property type="entry name" value="PYP-like sensor domain (PAS domain)"/>
    <property type="match status" value="9"/>
</dbReference>
<feature type="domain" description="PAC" evidence="8">
    <location>
        <begin position="91"/>
        <end position="143"/>
    </location>
</feature>
<dbReference type="SMART" id="SM00065">
    <property type="entry name" value="GAF"/>
    <property type="match status" value="2"/>
</dbReference>
<dbReference type="CDD" id="cd00130">
    <property type="entry name" value="PAS"/>
    <property type="match status" value="8"/>
</dbReference>
<dbReference type="SMART" id="SM00387">
    <property type="entry name" value="HATPase_c"/>
    <property type="match status" value="1"/>
</dbReference>
<dbReference type="SMART" id="SM00091">
    <property type="entry name" value="PAS"/>
    <property type="match status" value="9"/>
</dbReference>
<keyword evidence="4" id="KW-0808">Transferase</keyword>
<dbReference type="Gene3D" id="1.10.287.130">
    <property type="match status" value="1"/>
</dbReference>
<evidence type="ECO:0000259" key="8">
    <source>
        <dbReference type="PROSITE" id="PS50113"/>
    </source>
</evidence>
<dbReference type="PROSITE" id="PS50109">
    <property type="entry name" value="HIS_KIN"/>
    <property type="match status" value="1"/>
</dbReference>
<feature type="domain" description="PAS" evidence="7">
    <location>
        <begin position="1218"/>
        <end position="1288"/>
    </location>
</feature>
<dbReference type="Pfam" id="PF02518">
    <property type="entry name" value="HATPase_c"/>
    <property type="match status" value="1"/>
</dbReference>
<dbReference type="SUPFAM" id="SSF55874">
    <property type="entry name" value="ATPase domain of HSP90 chaperone/DNA topoisomerase II/histidine kinase"/>
    <property type="match status" value="1"/>
</dbReference>
<feature type="domain" description="PAC" evidence="8">
    <location>
        <begin position="1534"/>
        <end position="1585"/>
    </location>
</feature>
<dbReference type="Pfam" id="PF08447">
    <property type="entry name" value="PAS_3"/>
    <property type="match status" value="7"/>
</dbReference>
<proteinExistence type="predicted"/>
<feature type="domain" description="PAS" evidence="7">
    <location>
        <begin position="508"/>
        <end position="578"/>
    </location>
</feature>
<dbReference type="SMART" id="SM00388">
    <property type="entry name" value="HisKA"/>
    <property type="match status" value="1"/>
</dbReference>
<feature type="domain" description="PAS" evidence="7">
    <location>
        <begin position="386"/>
        <end position="456"/>
    </location>
</feature>
<feature type="domain" description="PAS" evidence="7">
    <location>
        <begin position="144"/>
        <end position="214"/>
    </location>
</feature>
<dbReference type="InterPro" id="IPR001610">
    <property type="entry name" value="PAC"/>
</dbReference>
<feature type="domain" description="PAC" evidence="8">
    <location>
        <begin position="1409"/>
        <end position="1460"/>
    </location>
</feature>
<protein>
    <recommendedName>
        <fullName evidence="2">histidine kinase</fullName>
        <ecNumber evidence="2">2.7.13.3</ecNumber>
    </recommendedName>
</protein>
<dbReference type="InterPro" id="IPR003661">
    <property type="entry name" value="HisK_dim/P_dom"/>
</dbReference>
<dbReference type="Pfam" id="PF00512">
    <property type="entry name" value="HisKA"/>
    <property type="match status" value="1"/>
</dbReference>
<dbReference type="InterPro" id="IPR004358">
    <property type="entry name" value="Sig_transdc_His_kin-like_C"/>
</dbReference>
<sequence>MAKNNSNNKEHQDSDSNFLLAQIESLTKSGTWEFDLIEDRLSWSDGVFQMLGYKPQEFEVTFEKGVEIIHPEDRERATALMEDVLQNDVEYFIEKRLLTKVGNIIHVRTKANVFKDEKGNPIKLIGVFQDISDFVEAQEQLAEQNTLTKDIIRNLPSAFFLFNEKGEHLLWNNQLEEITGYSHDEIASLSPPDLYNGKEKDKVENHIKEVLENGYTELEAWLTTKNNGEVPLFFTASTIQYKGELCIFGTGTDISKRLQLLHELELLISNTDEAFMYIDQELNVISYNHQMKTHYDLLFKKELKKGLKLTQLATKDQEEELNAIIKQVWKKQQAKTILKISLDGEKRYYELKFKPILSEENMVNGIFITSLNVTETHTANIALNKSQQKLQQVLDSSLDTLCIIDEDGVFQMVSRSSEQLWGYKPEEMEGKPYVDFLIEEDIELTKKVALEIKEGKQYRNFENRYKHKKGHVVPVVWSAYWDEEQKLMNCVARDATDKLKAEEQLKLSESRFKSLVQEGGDLIGILDLDGNYKYVSPTSTYILGFEPHEFIGENAFDFIHPDDKRWAIQEFEKLEKQKHVQLSPFRFKHKKGGWRWLESRLSNLLKEPSVQGVVANSRDVTERIQIEEKLKEGKERLELIMKAGSESIWDYDVAKNELFLGEGYRNKYGFSSSKKLSNLEMHDSLVHPDDYDAFKTGIEAALSNPNVTEWKENYRYRKKDGGYARVEDRAVILRDEKGKAIRAVGAIKDVSQQYLSNKLDEIEKELMEGSIKAEKSIQELLHDYLIGIDSLFHGMKTSVTSIEKNRLKNFNSPNLPKEYLEQIENLPIGLNQGSCGTAAYLKQQVVVKDTHNDERWEGYTDLAIKYNFKSCWSEPIFNNKGSVIATFAIYHDTIKKPENLEINIFERAARLISLILQNFTYIKSIQESNERFKYINKATNNAIYDWNIKEDQFYWGNSLTRVFGHKINEGSFSLRDWAKWIHPDDLDEVLQDLDMFMANPDKSKWSYEYRFKDVNDQFTYVEEVGYLLRDENGHPIRMIGALRDQTQYKQDQIKKELQYKLSQFFKKEESLPKILDRCIKFLSQFGGFQAGEIWLMSHNQQDLHLSACYAKSGDKEVFYDENTKNSFQLGEGLPGTVWKTLNNEVWNEIDDCSSFIRQKLAKKANLKSATAYPLFYREKIIGVMVLFSDEELKSYDQNVMFYNNLKHYLGAEIIRKQQEEELTLFFESAPEILAIASPDGNFVKVNPAFCNLLGYSEKELTSRPFTEFIHPDDLMDTIKEFGDTISGKRHANNFINRYKTKKGFYKWISWFSSDAFGQEGFVFTYGRDVTEMIELQQTVENATKLAKVGGWEYNQLTGELFWSPIKRAIHEVTEDYIPNLEDAINFYHPKSRGKVSEAIERAAEYGESFDFEAIIITHKGNEKWVRTIGNAEMRDGKCVRLYGSFQDINDRKVAEIRLENLSNNIPGVIFQYHLKPDGSDLMAFVSKRSTDIFGYSPLECIQNNQVIWKGIEEGGDLPQLQDAIMKSAASLNNWHTNWRYHHPDGNIYWHEGYGSPARKPDGTITWDSIIVDISDKKKAEEEVQLANLALEKHARDLEISNAELEQFAYVASHDLQEPLRMVSGFLTQLEKKYGHQLDEKANQYIDFAVDGAKRMRQIILDLLDYSKIGKTEEENTEVDLNEVVYEVCFLQRKQMDELKANVEFKNLPKLYGHPTPLIQLFSNLISNSLKYSRPDVPPKVIIRAKELKNEWKFSIKDNGIGIEEEYFDKIFNIFQRLHNKNEYSGTGMGLAIVKKIIENLNGRIWVNSNAGNGSTFYFTIPKS</sequence>
<dbReference type="InterPro" id="IPR005467">
    <property type="entry name" value="His_kinase_dom"/>
</dbReference>
<dbReference type="Proteomes" id="UP001230496">
    <property type="component" value="Chromosome"/>
</dbReference>
<dbReference type="PROSITE" id="PS50113">
    <property type="entry name" value="PAC"/>
    <property type="match status" value="6"/>
</dbReference>
<dbReference type="GO" id="GO:0000155">
    <property type="term" value="F:phosphorelay sensor kinase activity"/>
    <property type="evidence" value="ECO:0007669"/>
    <property type="project" value="InterPro"/>
</dbReference>
<dbReference type="PANTHER" id="PTHR43304">
    <property type="entry name" value="PHYTOCHROME-LIKE PROTEIN CPH1"/>
    <property type="match status" value="1"/>
</dbReference>
<dbReference type="GO" id="GO:0006355">
    <property type="term" value="P:regulation of DNA-templated transcription"/>
    <property type="evidence" value="ECO:0007669"/>
    <property type="project" value="InterPro"/>
</dbReference>
<evidence type="ECO:0000256" key="5">
    <source>
        <dbReference type="ARBA" id="ARBA00022777"/>
    </source>
</evidence>
<evidence type="ECO:0000256" key="3">
    <source>
        <dbReference type="ARBA" id="ARBA00022553"/>
    </source>
</evidence>
<dbReference type="InterPro" id="IPR036097">
    <property type="entry name" value="HisK_dim/P_sf"/>
</dbReference>
<keyword evidence="5" id="KW-0418">Kinase</keyword>
<gene>
    <name evidence="9" type="ORF">QYS49_32865</name>
</gene>
<dbReference type="PRINTS" id="PR00344">
    <property type="entry name" value="BCTRLSENSOR"/>
</dbReference>
<dbReference type="PANTHER" id="PTHR43304:SF1">
    <property type="entry name" value="PAC DOMAIN-CONTAINING PROTEIN"/>
    <property type="match status" value="1"/>
</dbReference>
<dbReference type="InterPro" id="IPR003018">
    <property type="entry name" value="GAF"/>
</dbReference>
<dbReference type="EMBL" id="CP129971">
    <property type="protein sequence ID" value="WMN12222.1"/>
    <property type="molecule type" value="Genomic_DNA"/>
</dbReference>
<dbReference type="InterPro" id="IPR000700">
    <property type="entry name" value="PAS-assoc_C"/>
</dbReference>
<dbReference type="Pfam" id="PF13596">
    <property type="entry name" value="PAS_10"/>
    <property type="match status" value="1"/>
</dbReference>
<dbReference type="EC" id="2.7.13.3" evidence="2"/>
<dbReference type="PROSITE" id="PS50112">
    <property type="entry name" value="PAS"/>
    <property type="match status" value="5"/>
</dbReference>
<dbReference type="KEGG" id="msaa:QYS49_32865"/>
<dbReference type="InterPro" id="IPR052162">
    <property type="entry name" value="Sensor_kinase/Photoreceptor"/>
</dbReference>
<feature type="domain" description="PAC" evidence="8">
    <location>
        <begin position="710"/>
        <end position="762"/>
    </location>
</feature>
<feature type="domain" description="Histidine kinase" evidence="6">
    <location>
        <begin position="1610"/>
        <end position="1823"/>
    </location>
</feature>
<evidence type="ECO:0000313" key="9">
    <source>
        <dbReference type="EMBL" id="WMN12222.1"/>
    </source>
</evidence>
<evidence type="ECO:0000259" key="7">
    <source>
        <dbReference type="PROSITE" id="PS50112"/>
    </source>
</evidence>
<feature type="domain" description="PAC" evidence="8">
    <location>
        <begin position="581"/>
        <end position="632"/>
    </location>
</feature>
<feature type="domain" description="PAC" evidence="8">
    <location>
        <begin position="1005"/>
        <end position="1057"/>
    </location>
</feature>
<dbReference type="CDD" id="cd00082">
    <property type="entry name" value="HisKA"/>
    <property type="match status" value="1"/>
</dbReference>
<dbReference type="SUPFAM" id="SSF55781">
    <property type="entry name" value="GAF domain-like"/>
    <property type="match status" value="2"/>
</dbReference>
<keyword evidence="3" id="KW-0597">Phosphoprotein</keyword>
<dbReference type="InterPro" id="IPR035965">
    <property type="entry name" value="PAS-like_dom_sf"/>
</dbReference>
<reference evidence="9 10" key="1">
    <citation type="submission" date="2023-08" db="EMBL/GenBank/DDBJ databases">
        <title>Comparative genomics and taxonomic characterization of three novel marine species of genus Marivirga.</title>
        <authorList>
            <person name="Muhammad N."/>
            <person name="Kim S.-G."/>
        </authorList>
    </citation>
    <scope>NUCLEOTIDE SEQUENCE [LARGE SCALE GENOMIC DNA]</scope>
    <source>
        <strain evidence="9 10">BDSF4-3</strain>
    </source>
</reference>
<keyword evidence="10" id="KW-1185">Reference proteome</keyword>
<evidence type="ECO:0000256" key="2">
    <source>
        <dbReference type="ARBA" id="ARBA00012438"/>
    </source>
</evidence>
<dbReference type="NCBIfam" id="TIGR00229">
    <property type="entry name" value="sensory_box"/>
    <property type="match status" value="7"/>
</dbReference>
<dbReference type="Pfam" id="PF00989">
    <property type="entry name" value="PAS"/>
    <property type="match status" value="2"/>
</dbReference>
<comment type="catalytic activity">
    <reaction evidence="1">
        <text>ATP + protein L-histidine = ADP + protein N-phospho-L-histidine.</text>
        <dbReference type="EC" id="2.7.13.3"/>
    </reaction>
</comment>
<dbReference type="SUPFAM" id="SSF47384">
    <property type="entry name" value="Homodimeric domain of signal transducing histidine kinase"/>
    <property type="match status" value="1"/>
</dbReference>
<dbReference type="Pfam" id="PF01590">
    <property type="entry name" value="GAF"/>
    <property type="match status" value="1"/>
</dbReference>
<evidence type="ECO:0000256" key="1">
    <source>
        <dbReference type="ARBA" id="ARBA00000085"/>
    </source>
</evidence>
<evidence type="ECO:0000313" key="10">
    <source>
        <dbReference type="Proteomes" id="UP001230496"/>
    </source>
</evidence>
<name>A0AA51NBM0_9BACT</name>
<dbReference type="Gene3D" id="3.30.450.20">
    <property type="entry name" value="PAS domain"/>
    <property type="match status" value="10"/>
</dbReference>
<evidence type="ECO:0000259" key="6">
    <source>
        <dbReference type="PROSITE" id="PS50109"/>
    </source>
</evidence>
<dbReference type="InterPro" id="IPR003594">
    <property type="entry name" value="HATPase_dom"/>
</dbReference>
<dbReference type="RefSeq" id="WP_308350138.1">
    <property type="nucleotide sequence ID" value="NZ_CP129971.1"/>
</dbReference>
<dbReference type="InterPro" id="IPR029016">
    <property type="entry name" value="GAF-like_dom_sf"/>
</dbReference>
<dbReference type="InterPro" id="IPR036890">
    <property type="entry name" value="HATPase_C_sf"/>
</dbReference>
<dbReference type="Pfam" id="PF13185">
    <property type="entry name" value="GAF_2"/>
    <property type="match status" value="1"/>
</dbReference>
<accession>A0AA51NBM0</accession>
<feature type="domain" description="PAS" evidence="7">
    <location>
        <begin position="43"/>
        <end position="88"/>
    </location>
</feature>
<dbReference type="Gene3D" id="3.30.450.40">
    <property type="match status" value="2"/>
</dbReference>